<name>A0ABX2EPQ7_9BURK</name>
<dbReference type="SUPFAM" id="SSF51735">
    <property type="entry name" value="NAD(P)-binding Rossmann-fold domains"/>
    <property type="match status" value="1"/>
</dbReference>
<dbReference type="PANTHER" id="PTHR10996:SF178">
    <property type="entry name" value="2-HYDROXYACID DEHYDROGENASE YGL185C-RELATED"/>
    <property type="match status" value="1"/>
</dbReference>
<evidence type="ECO:0000313" key="6">
    <source>
        <dbReference type="EMBL" id="NRF70632.1"/>
    </source>
</evidence>
<dbReference type="SUPFAM" id="SSF52283">
    <property type="entry name" value="Formate/glycerate dehydrogenase catalytic domain-like"/>
    <property type="match status" value="1"/>
</dbReference>
<dbReference type="RefSeq" id="WP_173130171.1">
    <property type="nucleotide sequence ID" value="NZ_JABRWJ010000009.1"/>
</dbReference>
<dbReference type="Proteomes" id="UP000737171">
    <property type="component" value="Unassembled WGS sequence"/>
</dbReference>
<comment type="similarity">
    <text evidence="3">Belongs to the D-isomer specific 2-hydroxyacid dehydrogenase family.</text>
</comment>
<organism evidence="6 7">
    <name type="scientific">Pseudaquabacterium terrae</name>
    <dbReference type="NCBI Taxonomy" id="2732868"/>
    <lineage>
        <taxon>Bacteria</taxon>
        <taxon>Pseudomonadati</taxon>
        <taxon>Pseudomonadota</taxon>
        <taxon>Betaproteobacteria</taxon>
        <taxon>Burkholderiales</taxon>
        <taxon>Sphaerotilaceae</taxon>
        <taxon>Pseudaquabacterium</taxon>
    </lineage>
</organism>
<dbReference type="EMBL" id="JABRWJ010000009">
    <property type="protein sequence ID" value="NRF70632.1"/>
    <property type="molecule type" value="Genomic_DNA"/>
</dbReference>
<evidence type="ECO:0000313" key="7">
    <source>
        <dbReference type="Proteomes" id="UP000737171"/>
    </source>
</evidence>
<dbReference type="InterPro" id="IPR050223">
    <property type="entry name" value="D-isomer_2-hydroxyacid_DH"/>
</dbReference>
<evidence type="ECO:0000256" key="3">
    <source>
        <dbReference type="RuleBase" id="RU003719"/>
    </source>
</evidence>
<dbReference type="Pfam" id="PF02826">
    <property type="entry name" value="2-Hacid_dh_C"/>
    <property type="match status" value="1"/>
</dbReference>
<keyword evidence="1 3" id="KW-0560">Oxidoreductase</keyword>
<accession>A0ABX2EPQ7</accession>
<feature type="domain" description="D-isomer specific 2-hydroxyacid dehydrogenase NAD-binding" evidence="5">
    <location>
        <begin position="123"/>
        <end position="295"/>
    </location>
</feature>
<keyword evidence="2" id="KW-0520">NAD</keyword>
<evidence type="ECO:0000259" key="5">
    <source>
        <dbReference type="Pfam" id="PF02826"/>
    </source>
</evidence>
<dbReference type="InterPro" id="IPR006140">
    <property type="entry name" value="D-isomer_DH_NAD-bd"/>
</dbReference>
<dbReference type="CDD" id="cd12156">
    <property type="entry name" value="HPPR"/>
    <property type="match status" value="1"/>
</dbReference>
<dbReference type="Gene3D" id="3.40.50.720">
    <property type="entry name" value="NAD(P)-binding Rossmann-like Domain"/>
    <property type="match status" value="2"/>
</dbReference>
<evidence type="ECO:0000256" key="2">
    <source>
        <dbReference type="ARBA" id="ARBA00023027"/>
    </source>
</evidence>
<sequence>MTIDRGLRSNPKESHLDKPEVLAVSKLSPLFKPQLEAAYMLHDRLHETDPAALADAAPRIRAIAASGESKVPAALIERLPALQIISVMGVGYDGIDVAAAKERGVMVTHTPNVLNDDVADLAIGLMLSAARQLPAADRYVRSGDWQRGAMPLARKMSGARLGLVGIGRIGQAIAQRAAAFGMPIAYTARTPRAELSYRYFPDARSLAAESDFLVIITPGGAGTRKMIDAAVLQALGPKGILVNVARGSVVDEAALIDALENGTIAGAGLDVFENEPNVPERLKALPHVVLAPHIGSATGQTRQAMADLAFGNLRAHFAGTALLTPVPECQ</sequence>
<dbReference type="InterPro" id="IPR036291">
    <property type="entry name" value="NAD(P)-bd_dom_sf"/>
</dbReference>
<dbReference type="Pfam" id="PF00389">
    <property type="entry name" value="2-Hacid_dh"/>
    <property type="match status" value="1"/>
</dbReference>
<dbReference type="PANTHER" id="PTHR10996">
    <property type="entry name" value="2-HYDROXYACID DEHYDROGENASE-RELATED"/>
    <property type="match status" value="1"/>
</dbReference>
<feature type="domain" description="D-isomer specific 2-hydroxyacid dehydrogenase catalytic" evidence="4">
    <location>
        <begin position="23"/>
        <end position="326"/>
    </location>
</feature>
<keyword evidence="7" id="KW-1185">Reference proteome</keyword>
<proteinExistence type="inferred from homology"/>
<evidence type="ECO:0000259" key="4">
    <source>
        <dbReference type="Pfam" id="PF00389"/>
    </source>
</evidence>
<gene>
    <name evidence="6" type="ORF">HLB44_26870</name>
</gene>
<evidence type="ECO:0000256" key="1">
    <source>
        <dbReference type="ARBA" id="ARBA00023002"/>
    </source>
</evidence>
<protein>
    <submittedName>
        <fullName evidence="6">2-hydroxyacid dehydrogenase</fullName>
    </submittedName>
</protein>
<dbReference type="InterPro" id="IPR006139">
    <property type="entry name" value="D-isomer_2_OHA_DH_cat_dom"/>
</dbReference>
<reference evidence="6 7" key="1">
    <citation type="submission" date="2020-05" db="EMBL/GenBank/DDBJ databases">
        <title>Aquincola sp. isolate from soil.</title>
        <authorList>
            <person name="Han J."/>
            <person name="Kim D.-U."/>
        </authorList>
    </citation>
    <scope>NUCLEOTIDE SEQUENCE [LARGE SCALE GENOMIC DNA]</scope>
    <source>
        <strain evidence="6 7">S2</strain>
    </source>
</reference>
<comment type="caution">
    <text evidence="6">The sequence shown here is derived from an EMBL/GenBank/DDBJ whole genome shotgun (WGS) entry which is preliminary data.</text>
</comment>